<evidence type="ECO:0000313" key="1">
    <source>
        <dbReference type="EMBL" id="KAI5676423.1"/>
    </source>
</evidence>
<reference evidence="2" key="1">
    <citation type="journal article" date="2023" name="Nat. Plants">
        <title>Single-cell RNA sequencing provides a high-resolution roadmap for understanding the multicellular compartmentation of specialized metabolism.</title>
        <authorList>
            <person name="Sun S."/>
            <person name="Shen X."/>
            <person name="Li Y."/>
            <person name="Li Y."/>
            <person name="Wang S."/>
            <person name="Li R."/>
            <person name="Zhang H."/>
            <person name="Shen G."/>
            <person name="Guo B."/>
            <person name="Wei J."/>
            <person name="Xu J."/>
            <person name="St-Pierre B."/>
            <person name="Chen S."/>
            <person name="Sun C."/>
        </authorList>
    </citation>
    <scope>NUCLEOTIDE SEQUENCE [LARGE SCALE GENOMIC DNA]</scope>
</reference>
<proteinExistence type="predicted"/>
<dbReference type="EMBL" id="CM044702">
    <property type="protein sequence ID" value="KAI5676423.1"/>
    <property type="molecule type" value="Genomic_DNA"/>
</dbReference>
<dbReference type="Proteomes" id="UP001060085">
    <property type="component" value="Linkage Group LG02"/>
</dbReference>
<name>A0ACC0BV43_CATRO</name>
<gene>
    <name evidence="1" type="ORF">M9H77_07373</name>
</gene>
<comment type="caution">
    <text evidence="1">The sequence shown here is derived from an EMBL/GenBank/DDBJ whole genome shotgun (WGS) entry which is preliminary data.</text>
</comment>
<evidence type="ECO:0000313" key="2">
    <source>
        <dbReference type="Proteomes" id="UP001060085"/>
    </source>
</evidence>
<sequence>MPYELFSWMVERFDHRSKCFKVHSRDVRVTEKYGETIIGLKKGKIKISSILKKGEVDESFEQELGKSIHPMMRSAVKRIWLPILKNIDAVKEMNWPKFFIDKLLARIKKKLTQSRSSTLFLERFSLVREWVVPMEKHGDEVDVVDAMGWPDDVPMNASYIHKRFEYFDNSLSEVKEDIKGVRDAIDVLASSVKSSQKSIGEAIAILLNKISNSNPDVIIE</sequence>
<organism evidence="1 2">
    <name type="scientific">Catharanthus roseus</name>
    <name type="common">Madagascar periwinkle</name>
    <name type="synonym">Vinca rosea</name>
    <dbReference type="NCBI Taxonomy" id="4058"/>
    <lineage>
        <taxon>Eukaryota</taxon>
        <taxon>Viridiplantae</taxon>
        <taxon>Streptophyta</taxon>
        <taxon>Embryophyta</taxon>
        <taxon>Tracheophyta</taxon>
        <taxon>Spermatophyta</taxon>
        <taxon>Magnoliopsida</taxon>
        <taxon>eudicotyledons</taxon>
        <taxon>Gunneridae</taxon>
        <taxon>Pentapetalae</taxon>
        <taxon>asterids</taxon>
        <taxon>lamiids</taxon>
        <taxon>Gentianales</taxon>
        <taxon>Apocynaceae</taxon>
        <taxon>Rauvolfioideae</taxon>
        <taxon>Vinceae</taxon>
        <taxon>Catharanthinae</taxon>
        <taxon>Catharanthus</taxon>
    </lineage>
</organism>
<keyword evidence="2" id="KW-1185">Reference proteome</keyword>
<protein>
    <submittedName>
        <fullName evidence="1">Uncharacterized protein</fullName>
    </submittedName>
</protein>
<accession>A0ACC0BV43</accession>